<evidence type="ECO:0000313" key="3">
    <source>
        <dbReference type="Proteomes" id="UP000198916"/>
    </source>
</evidence>
<dbReference type="RefSeq" id="WP_090606540.1">
    <property type="nucleotide sequence ID" value="NZ_FNZR01000006.1"/>
</dbReference>
<keyword evidence="3" id="KW-1185">Reference proteome</keyword>
<organism evidence="2 3">
    <name type="scientific">Parapedobacter koreensis</name>
    <dbReference type="NCBI Taxonomy" id="332977"/>
    <lineage>
        <taxon>Bacteria</taxon>
        <taxon>Pseudomonadati</taxon>
        <taxon>Bacteroidota</taxon>
        <taxon>Sphingobacteriia</taxon>
        <taxon>Sphingobacteriales</taxon>
        <taxon>Sphingobacteriaceae</taxon>
        <taxon>Parapedobacter</taxon>
    </lineage>
</organism>
<keyword evidence="1" id="KW-0732">Signal</keyword>
<dbReference type="STRING" id="332977.SAMN05421740_10615"/>
<accession>A0A1H7QMC8</accession>
<feature type="chain" id="PRO_5011611002" evidence="1">
    <location>
        <begin position="21"/>
        <end position="306"/>
    </location>
</feature>
<dbReference type="EMBL" id="FNZR01000006">
    <property type="protein sequence ID" value="SEL49281.1"/>
    <property type="molecule type" value="Genomic_DNA"/>
</dbReference>
<dbReference type="OrthoDB" id="1114934at2"/>
<gene>
    <name evidence="2" type="ORF">SAMN05421740_10615</name>
</gene>
<name>A0A1H7QMC8_9SPHI</name>
<proteinExistence type="predicted"/>
<evidence type="ECO:0000313" key="2">
    <source>
        <dbReference type="EMBL" id="SEL49281.1"/>
    </source>
</evidence>
<evidence type="ECO:0000256" key="1">
    <source>
        <dbReference type="SAM" id="SignalP"/>
    </source>
</evidence>
<dbReference type="AlphaFoldDB" id="A0A1H7QMC8"/>
<reference evidence="3" key="1">
    <citation type="submission" date="2016-10" db="EMBL/GenBank/DDBJ databases">
        <authorList>
            <person name="Varghese N."/>
            <person name="Submissions S."/>
        </authorList>
    </citation>
    <scope>NUCLEOTIDE SEQUENCE [LARGE SCALE GENOMIC DNA]</scope>
    <source>
        <strain evidence="3">Jip14</strain>
    </source>
</reference>
<feature type="signal peptide" evidence="1">
    <location>
        <begin position="1"/>
        <end position="20"/>
    </location>
</feature>
<dbReference type="Proteomes" id="UP000198916">
    <property type="component" value="Unassembled WGS sequence"/>
</dbReference>
<protein>
    <submittedName>
        <fullName evidence="2">Uncharacterized protein</fullName>
    </submittedName>
</protein>
<sequence length="306" mass="32991">MKKQTIILAIFLSLCYSARAQQEYKITHNAGRLIVNDLLSVTIEGYDGSDIIFTSRRAPEEEDPRAKGLQALNSSGLKDNTGLGISVVKNDQEVQVTPVSSNGDRNEMLRIRVPQQVAVVFIGKTTSADTIAVKNMKGEIELSSTYHRIALENNSGPMNIKSIHGDIDASFGTDVKGPISIISAYGHVDVALPTVTKANLSMGSSYGKLYASDEFNIVVTPQSNDNEDQLSEIATSLSGTSSVSVASSRSATRTTSRTSLPAMVYEAGAVNIFAFRERESIKGTLNGGGIDLILRSTHQNVYLRTK</sequence>